<dbReference type="InterPro" id="IPR026081">
    <property type="entry name" value="DISC1"/>
</dbReference>
<accession>A0A3P3Y6P3</accession>
<feature type="region of interest" description="Disordered" evidence="2">
    <location>
        <begin position="117"/>
        <end position="161"/>
    </location>
</feature>
<feature type="compositionally biased region" description="Low complexity" evidence="2">
    <location>
        <begin position="11"/>
        <end position="33"/>
    </location>
</feature>
<feature type="region of interest" description="Disordered" evidence="2">
    <location>
        <begin position="1"/>
        <end position="34"/>
    </location>
</feature>
<evidence type="ECO:0000313" key="4">
    <source>
        <dbReference type="Proteomes" id="UP000290189"/>
    </source>
</evidence>
<evidence type="ECO:0000313" key="3">
    <source>
        <dbReference type="EMBL" id="SPQ95839.1"/>
    </source>
</evidence>
<feature type="region of interest" description="Disordered" evidence="2">
    <location>
        <begin position="658"/>
        <end position="727"/>
    </location>
</feature>
<name>A0A3P3Y6P3_PLABS</name>
<dbReference type="GO" id="GO:0045111">
    <property type="term" value="C:intermediate filament cytoskeleton"/>
    <property type="evidence" value="ECO:0007669"/>
    <property type="project" value="TreeGrafter"/>
</dbReference>
<organism evidence="3 4">
    <name type="scientific">Plasmodiophora brassicae</name>
    <name type="common">Clubroot disease agent</name>
    <dbReference type="NCBI Taxonomy" id="37360"/>
    <lineage>
        <taxon>Eukaryota</taxon>
        <taxon>Sar</taxon>
        <taxon>Rhizaria</taxon>
        <taxon>Endomyxa</taxon>
        <taxon>Phytomyxea</taxon>
        <taxon>Plasmodiophorida</taxon>
        <taxon>Plasmodiophoridae</taxon>
        <taxon>Plasmodiophora</taxon>
    </lineage>
</organism>
<dbReference type="GO" id="GO:0005815">
    <property type="term" value="C:microtubule organizing center"/>
    <property type="evidence" value="ECO:0007669"/>
    <property type="project" value="TreeGrafter"/>
</dbReference>
<sequence length="832" mass="91507">MSLLRVFTGRSSSAPSGDSGADAPAADAAPADDNALGGSMFAGLAVKAPAAAADSVGFDDRPAAPSAFTFLSSVADEPVDPSPTSSFSFIGGVPPEPEPAPASSDVDFFSGLSVPIGSVEPSPASEPTPAPLIISEAPAPGPPTQQETLLSPSVPSPPMDSYESQLKALNDTISRIMVDHWKAMQAIDHDEAAVRATKLDLLQRIAVANSDLESLVAAQGKAVEDEAYDQADELDTKIKASRRAIRELQTELERCEEKDPLRKSVRFEAVSKCTEAVLAVVHDLTNLKEQSGKEAREYVEKALSLITGDEAHLNEERDRFDRIMDIVAVDLQRVQSEVDRIEAVIQEKTKDEHDERGKLNNKIKKCHEEIEALRAQIAAKETEVVRLKESLAEADRQISQARFAFDRQLMRLENQKSRIEKDRAEILVDQAEVTNRLHRLEREKDRISRVDSRNADFAATIDDKVRARTAMVERMRADQILEQRRLLKAQELEKAVESAKQNLADQERRMHVITQQKATLEASMLTHEGHIETANSTLPGLEEAKNKAVSSRDFKTAARISKEIKSMTALRDESRELIDKTRHEIDAIGELIAGHHSHLEAARTEFAAAEFNVEKHTFECIQDRLQSLDEALDAAEDVEVNMLQKEINELTDRARQLSDKHNWPLRKKQISANPSGLPSSRDSSPRSTRSPARRPVSSTRSPSPVGAEVRPEPHGSEHDTAADEADAIPAADRLRQTVALIRNLEELLEASVLRDDFDEAARLQERITAAERDRSRLESLAPARPSGDGRDGEQNDDDEETRVSKGVDWAAASDERAVADGALQGEDVAADE</sequence>
<keyword evidence="3" id="KW-0496">Mitochondrion</keyword>
<gene>
    <name evidence="3" type="ORF">PLBR_LOCUS3054</name>
</gene>
<dbReference type="EMBL" id="OVEO01000004">
    <property type="protein sequence ID" value="SPQ95839.1"/>
    <property type="molecule type" value="Genomic_DNA"/>
</dbReference>
<dbReference type="PANTHER" id="PTHR14332">
    <property type="entry name" value="DISRUPTED IN SCHIZOPHRENIA 1 PROTEIN"/>
    <property type="match status" value="1"/>
</dbReference>
<reference evidence="3 4" key="1">
    <citation type="submission" date="2018-03" db="EMBL/GenBank/DDBJ databases">
        <authorList>
            <person name="Fogelqvist J."/>
        </authorList>
    </citation>
    <scope>NUCLEOTIDE SEQUENCE [LARGE SCALE GENOMIC DNA]</scope>
</reference>
<dbReference type="GO" id="GO:0005874">
    <property type="term" value="C:microtubule"/>
    <property type="evidence" value="ECO:0007669"/>
    <property type="project" value="TreeGrafter"/>
</dbReference>
<dbReference type="AlphaFoldDB" id="A0A3P3Y6P3"/>
<dbReference type="PANTHER" id="PTHR14332:SF3">
    <property type="entry name" value="DISRUPTED IN SCHIZOPHRENIA 1 PROTEIN"/>
    <property type="match status" value="1"/>
</dbReference>
<feature type="compositionally biased region" description="Low complexity" evidence="2">
    <location>
        <begin position="674"/>
        <end position="704"/>
    </location>
</feature>
<protein>
    <recommendedName>
        <fullName evidence="5">UVR domain-containing protein</fullName>
    </recommendedName>
</protein>
<feature type="coiled-coil region" evidence="1">
    <location>
        <begin position="231"/>
        <end position="258"/>
    </location>
</feature>
<feature type="coiled-coil region" evidence="1">
    <location>
        <begin position="331"/>
        <end position="450"/>
    </location>
</feature>
<feature type="coiled-coil region" evidence="1">
    <location>
        <begin position="489"/>
        <end position="523"/>
    </location>
</feature>
<feature type="compositionally biased region" description="Polar residues" evidence="2">
    <location>
        <begin position="144"/>
        <end position="153"/>
    </location>
</feature>
<evidence type="ECO:0000256" key="1">
    <source>
        <dbReference type="SAM" id="Coils"/>
    </source>
</evidence>
<feature type="compositionally biased region" description="Basic and acidic residues" evidence="2">
    <location>
        <begin position="709"/>
        <end position="721"/>
    </location>
</feature>
<evidence type="ECO:0000256" key="2">
    <source>
        <dbReference type="SAM" id="MobiDB-lite"/>
    </source>
</evidence>
<proteinExistence type="predicted"/>
<dbReference type="Proteomes" id="UP000290189">
    <property type="component" value="Unassembled WGS sequence"/>
</dbReference>
<geneLocation type="mitochondrion" evidence="3"/>
<keyword evidence="1" id="KW-0175">Coiled coil</keyword>
<evidence type="ECO:0008006" key="5">
    <source>
        <dbReference type="Google" id="ProtNLM"/>
    </source>
</evidence>
<feature type="region of interest" description="Disordered" evidence="2">
    <location>
        <begin position="771"/>
        <end position="832"/>
    </location>
</feature>